<protein>
    <submittedName>
        <fullName evidence="2">Uncharacterized protein</fullName>
    </submittedName>
</protein>
<dbReference type="OrthoDB" id="1600564at2759"/>
<gene>
    <name evidence="2" type="ORF">N7509_001980</name>
</gene>
<reference evidence="2" key="1">
    <citation type="submission" date="2022-12" db="EMBL/GenBank/DDBJ databases">
        <authorList>
            <person name="Petersen C."/>
        </authorList>
    </citation>
    <scope>NUCLEOTIDE SEQUENCE</scope>
    <source>
        <strain evidence="2">IBT 29677</strain>
    </source>
</reference>
<keyword evidence="1" id="KW-0732">Signal</keyword>
<proteinExistence type="predicted"/>
<accession>A0A9W9W860</accession>
<feature type="signal peptide" evidence="1">
    <location>
        <begin position="1"/>
        <end position="21"/>
    </location>
</feature>
<evidence type="ECO:0000313" key="3">
    <source>
        <dbReference type="Proteomes" id="UP001147747"/>
    </source>
</evidence>
<dbReference type="Proteomes" id="UP001147747">
    <property type="component" value="Unassembled WGS sequence"/>
</dbReference>
<feature type="chain" id="PRO_5040796468" evidence="1">
    <location>
        <begin position="22"/>
        <end position="129"/>
    </location>
</feature>
<dbReference type="RefSeq" id="XP_056492412.1">
    <property type="nucleotide sequence ID" value="XM_056626617.1"/>
</dbReference>
<keyword evidence="3" id="KW-1185">Reference proteome</keyword>
<dbReference type="AlphaFoldDB" id="A0A9W9W860"/>
<comment type="caution">
    <text evidence="2">The sequence shown here is derived from an EMBL/GenBank/DDBJ whole genome shotgun (WGS) entry which is preliminary data.</text>
</comment>
<evidence type="ECO:0000256" key="1">
    <source>
        <dbReference type="SAM" id="SignalP"/>
    </source>
</evidence>
<evidence type="ECO:0000313" key="2">
    <source>
        <dbReference type="EMBL" id="KAJ5408097.1"/>
    </source>
</evidence>
<dbReference type="EMBL" id="JAPZBU010000004">
    <property type="protein sequence ID" value="KAJ5408097.1"/>
    <property type="molecule type" value="Genomic_DNA"/>
</dbReference>
<name>A0A9W9W860_9EURO</name>
<dbReference type="GeneID" id="81365597"/>
<organism evidence="2 3">
    <name type="scientific">Penicillium cosmopolitanum</name>
    <dbReference type="NCBI Taxonomy" id="1131564"/>
    <lineage>
        <taxon>Eukaryota</taxon>
        <taxon>Fungi</taxon>
        <taxon>Dikarya</taxon>
        <taxon>Ascomycota</taxon>
        <taxon>Pezizomycotina</taxon>
        <taxon>Eurotiomycetes</taxon>
        <taxon>Eurotiomycetidae</taxon>
        <taxon>Eurotiales</taxon>
        <taxon>Aspergillaceae</taxon>
        <taxon>Penicillium</taxon>
    </lineage>
</organism>
<sequence length="129" mass="14192">MQLPFVLSSLLLLTSVRAVDASPTTKSTDKFQWSSKKGLIAFGDSYTYVQGTHGHQNYSFIGDAFDFAFDEQTLLSNKIVQNQTATAEGGPNWVEYLTDCGVKPGLTSPRTCKKQLWDFAFAGSDISTH</sequence>
<reference evidence="2" key="2">
    <citation type="journal article" date="2023" name="IMA Fungus">
        <title>Comparative genomic study of the Penicillium genus elucidates a diverse pangenome and 15 lateral gene transfer events.</title>
        <authorList>
            <person name="Petersen C."/>
            <person name="Sorensen T."/>
            <person name="Nielsen M.R."/>
            <person name="Sondergaard T.E."/>
            <person name="Sorensen J.L."/>
            <person name="Fitzpatrick D.A."/>
            <person name="Frisvad J.C."/>
            <person name="Nielsen K.L."/>
        </authorList>
    </citation>
    <scope>NUCLEOTIDE SEQUENCE</scope>
    <source>
        <strain evidence="2">IBT 29677</strain>
    </source>
</reference>